<organism evidence="2">
    <name type="scientific">uncultured organism</name>
    <dbReference type="NCBI Taxonomy" id="155900"/>
    <lineage>
        <taxon>unclassified sequences</taxon>
        <taxon>environmental samples</taxon>
    </lineage>
</organism>
<proteinExistence type="predicted"/>
<name>A0A5B8RCH4_9ZZZZ</name>
<dbReference type="InterPro" id="IPR001054">
    <property type="entry name" value="A/G_cyclase"/>
</dbReference>
<dbReference type="EMBL" id="MN079137">
    <property type="protein sequence ID" value="QEA06336.1"/>
    <property type="molecule type" value="Genomic_DNA"/>
</dbReference>
<dbReference type="GO" id="GO:0035556">
    <property type="term" value="P:intracellular signal transduction"/>
    <property type="evidence" value="ECO:0007669"/>
    <property type="project" value="InterPro"/>
</dbReference>
<sequence length="124" mass="13534">MTVTFEKRAVAFVDVLGFKALVNAADANNNRAPLAELITLLSEAIPSFDATVDKSVPVSQIPRHMYVSDCIILSAPITDPAYKHYNGLSIVVMRVIQLSHLLLRAGYLIRGGISVGKTRRRGQV</sequence>
<gene>
    <name evidence="2" type="ORF">KBTEX_02668</name>
</gene>
<dbReference type="GO" id="GO:0009190">
    <property type="term" value="P:cyclic nucleotide biosynthetic process"/>
    <property type="evidence" value="ECO:0007669"/>
    <property type="project" value="InterPro"/>
</dbReference>
<reference evidence="2" key="1">
    <citation type="submission" date="2019-06" db="EMBL/GenBank/DDBJ databases">
        <authorList>
            <person name="Murdoch R.W."/>
            <person name="Fathepure B."/>
        </authorList>
    </citation>
    <scope>NUCLEOTIDE SEQUENCE</scope>
</reference>
<evidence type="ECO:0000259" key="1">
    <source>
        <dbReference type="PROSITE" id="PS50125"/>
    </source>
</evidence>
<protein>
    <recommendedName>
        <fullName evidence="1">Guanylate cyclase domain-containing protein</fullName>
    </recommendedName>
</protein>
<evidence type="ECO:0000313" key="2">
    <source>
        <dbReference type="EMBL" id="QEA06336.1"/>
    </source>
</evidence>
<accession>A0A5B8RCH4</accession>
<dbReference type="AlphaFoldDB" id="A0A5B8RCH4"/>
<feature type="domain" description="Guanylate cyclase" evidence="1">
    <location>
        <begin position="9"/>
        <end position="116"/>
    </location>
</feature>
<dbReference type="PROSITE" id="PS50125">
    <property type="entry name" value="GUANYLATE_CYCLASE_2"/>
    <property type="match status" value="1"/>
</dbReference>